<comment type="caution">
    <text evidence="1">The sequence shown here is derived from an EMBL/GenBank/DDBJ whole genome shotgun (WGS) entry which is preliminary data.</text>
</comment>
<organism evidence="1 2">
    <name type="scientific">Pyrus ussuriensis x Pyrus communis</name>
    <dbReference type="NCBI Taxonomy" id="2448454"/>
    <lineage>
        <taxon>Eukaryota</taxon>
        <taxon>Viridiplantae</taxon>
        <taxon>Streptophyta</taxon>
        <taxon>Embryophyta</taxon>
        <taxon>Tracheophyta</taxon>
        <taxon>Spermatophyta</taxon>
        <taxon>Magnoliopsida</taxon>
        <taxon>eudicotyledons</taxon>
        <taxon>Gunneridae</taxon>
        <taxon>Pentapetalae</taxon>
        <taxon>rosids</taxon>
        <taxon>fabids</taxon>
        <taxon>Rosales</taxon>
        <taxon>Rosaceae</taxon>
        <taxon>Amygdaloideae</taxon>
        <taxon>Maleae</taxon>
        <taxon>Pyrus</taxon>
    </lineage>
</organism>
<dbReference type="AlphaFoldDB" id="A0A5N5GGG2"/>
<sequence length="91" mass="10483">MASYPEVARYVDKNGFLYQPLSMIKALAIYLDGDENVDKYTPASDGHLGSLLYESYWEKNLVRSLFTHFTLLRVLKFEGMMQSLDRVKLGI</sequence>
<name>A0A5N5GGG2_9ROSA</name>
<evidence type="ECO:0000313" key="2">
    <source>
        <dbReference type="Proteomes" id="UP000327157"/>
    </source>
</evidence>
<gene>
    <name evidence="1" type="ORF">D8674_038614</name>
</gene>
<accession>A0A5N5GGG2</accession>
<dbReference type="EMBL" id="SMOL01000406">
    <property type="protein sequence ID" value="KAB2614579.1"/>
    <property type="molecule type" value="Genomic_DNA"/>
</dbReference>
<reference evidence="1 2" key="2">
    <citation type="submission" date="2019-11" db="EMBL/GenBank/DDBJ databases">
        <title>A de novo genome assembly of a pear dwarfing rootstock.</title>
        <authorList>
            <person name="Wang F."/>
            <person name="Wang J."/>
            <person name="Li S."/>
            <person name="Zhang Y."/>
            <person name="Fang M."/>
            <person name="Ma L."/>
            <person name="Zhao Y."/>
            <person name="Jiang S."/>
        </authorList>
    </citation>
    <scope>NUCLEOTIDE SEQUENCE [LARGE SCALE GENOMIC DNA]</scope>
    <source>
        <strain evidence="1">S2</strain>
        <tissue evidence="1">Leaf</tissue>
    </source>
</reference>
<reference evidence="1 2" key="1">
    <citation type="submission" date="2019-09" db="EMBL/GenBank/DDBJ databases">
        <authorList>
            <person name="Ou C."/>
        </authorList>
    </citation>
    <scope>NUCLEOTIDE SEQUENCE [LARGE SCALE GENOMIC DNA]</scope>
    <source>
        <strain evidence="1">S2</strain>
        <tissue evidence="1">Leaf</tissue>
    </source>
</reference>
<protein>
    <submittedName>
        <fullName evidence="1">Disease resistance protein</fullName>
    </submittedName>
</protein>
<proteinExistence type="predicted"/>
<keyword evidence="2" id="KW-1185">Reference proteome</keyword>
<evidence type="ECO:0000313" key="1">
    <source>
        <dbReference type="EMBL" id="KAB2614579.1"/>
    </source>
</evidence>
<dbReference type="Proteomes" id="UP000327157">
    <property type="component" value="Unassembled WGS sequence"/>
</dbReference>